<feature type="compositionally biased region" description="Polar residues" evidence="1">
    <location>
        <begin position="144"/>
        <end position="154"/>
    </location>
</feature>
<dbReference type="InterPro" id="IPR028213">
    <property type="entry name" value="PA1"/>
</dbReference>
<dbReference type="Pfam" id="PF15364">
    <property type="entry name" value="PAXIP1_C"/>
    <property type="match status" value="1"/>
</dbReference>
<feature type="compositionally biased region" description="Polar residues" evidence="1">
    <location>
        <begin position="81"/>
        <end position="99"/>
    </location>
</feature>
<accession>U5EN78</accession>
<evidence type="ECO:0000256" key="1">
    <source>
        <dbReference type="SAM" id="MobiDB-lite"/>
    </source>
</evidence>
<dbReference type="AlphaFoldDB" id="U5EN78"/>
<reference evidence="2" key="1">
    <citation type="journal article" date="2014" name="Insect Biochem. Mol. Biol.">
        <title>An insight into the sialome of the frog biting fly, Corethrella appendiculata.</title>
        <authorList>
            <person name="Ribeiro J.M.C."/>
            <person name="Chagas A.C."/>
            <person name="Pham V.M."/>
            <person name="Lounibos L.P."/>
            <person name="Calvo E."/>
        </authorList>
    </citation>
    <scope>NUCLEOTIDE SEQUENCE</scope>
    <source>
        <tissue evidence="2">Salivary glands</tissue>
    </source>
</reference>
<organism evidence="2">
    <name type="scientific">Corethrella appendiculata</name>
    <dbReference type="NCBI Taxonomy" id="1370023"/>
    <lineage>
        <taxon>Eukaryota</taxon>
        <taxon>Metazoa</taxon>
        <taxon>Ecdysozoa</taxon>
        <taxon>Arthropoda</taxon>
        <taxon>Hexapoda</taxon>
        <taxon>Insecta</taxon>
        <taxon>Pterygota</taxon>
        <taxon>Neoptera</taxon>
        <taxon>Endopterygota</taxon>
        <taxon>Diptera</taxon>
        <taxon>Nematocera</taxon>
        <taxon>Culicoidea</taxon>
        <taxon>Chaoboridae</taxon>
        <taxon>Corethrella</taxon>
    </lineage>
</organism>
<proteinExistence type="evidence at transcript level"/>
<dbReference type="EMBL" id="GANO01004227">
    <property type="protein sequence ID" value="JAB55644.1"/>
    <property type="molecule type" value="mRNA"/>
</dbReference>
<protein>
    <submittedName>
        <fullName evidence="2">Putative ptip associated 1</fullName>
    </submittedName>
</protein>
<name>U5EN78_9DIPT</name>
<feature type="non-terminal residue" evidence="2">
    <location>
        <position position="1"/>
    </location>
</feature>
<feature type="compositionally biased region" description="Low complexity" evidence="1">
    <location>
        <begin position="124"/>
        <end position="143"/>
    </location>
</feature>
<feature type="region of interest" description="Disordered" evidence="1">
    <location>
        <begin position="77"/>
        <end position="154"/>
    </location>
</feature>
<evidence type="ECO:0000313" key="2">
    <source>
        <dbReference type="EMBL" id="JAB55644.1"/>
    </source>
</evidence>
<sequence length="154" mass="17217">TEEETWSISCFENEENLFPTDLELDNAYAAYESGTITGFELNWKCSGRRAPSPLQKDEPKQPDIVEKESNKNMEFDFMDDASSTPQQMRSTLRQTNTALKGSAKKKTAVFSGVIDSMKKHGRLQQPQQQPQVTVAQQQPPQSQKDTAGSSNNPS</sequence>